<accession>A0A835G1B1</accession>
<evidence type="ECO:0000313" key="2">
    <source>
        <dbReference type="EMBL" id="KAF8780647.1"/>
    </source>
</evidence>
<dbReference type="Proteomes" id="UP000636709">
    <property type="component" value="Unassembled WGS sequence"/>
</dbReference>
<keyword evidence="3" id="KW-1185">Reference proteome</keyword>
<evidence type="ECO:0000256" key="1">
    <source>
        <dbReference type="SAM" id="MobiDB-lite"/>
    </source>
</evidence>
<evidence type="ECO:0000313" key="3">
    <source>
        <dbReference type="Proteomes" id="UP000636709"/>
    </source>
</evidence>
<protein>
    <submittedName>
        <fullName evidence="2">Uncharacterized protein</fullName>
    </submittedName>
</protein>
<feature type="region of interest" description="Disordered" evidence="1">
    <location>
        <begin position="1"/>
        <end position="29"/>
    </location>
</feature>
<reference evidence="2" key="1">
    <citation type="submission" date="2020-07" db="EMBL/GenBank/DDBJ databases">
        <title>Genome sequence and genetic diversity analysis of an under-domesticated orphan crop, white fonio (Digitaria exilis).</title>
        <authorList>
            <person name="Bennetzen J.L."/>
            <person name="Chen S."/>
            <person name="Ma X."/>
            <person name="Wang X."/>
            <person name="Yssel A.E.J."/>
            <person name="Chaluvadi S.R."/>
            <person name="Johnson M."/>
            <person name="Gangashetty P."/>
            <person name="Hamidou F."/>
            <person name="Sanogo M.D."/>
            <person name="Zwaenepoel A."/>
            <person name="Wallace J."/>
            <person name="Van De Peer Y."/>
            <person name="Van Deynze A."/>
        </authorList>
    </citation>
    <scope>NUCLEOTIDE SEQUENCE</scope>
    <source>
        <tissue evidence="2">Leaves</tissue>
    </source>
</reference>
<sequence>MASVVVAGEQEQAENTSVPDAVAVDNQPDGGAAAGLERGLVDRLIGDVINDNLRLLQKIRARMDRVDVQEPTIEVRFRDVTVEAECRVVQGKPLPTLWNSALAAAAVSPSATYYKPRHSTK</sequence>
<comment type="caution">
    <text evidence="2">The sequence shown here is derived from an EMBL/GenBank/DDBJ whole genome shotgun (WGS) entry which is preliminary data.</text>
</comment>
<gene>
    <name evidence="2" type="ORF">HU200_001249</name>
</gene>
<organism evidence="2 3">
    <name type="scientific">Digitaria exilis</name>
    <dbReference type="NCBI Taxonomy" id="1010633"/>
    <lineage>
        <taxon>Eukaryota</taxon>
        <taxon>Viridiplantae</taxon>
        <taxon>Streptophyta</taxon>
        <taxon>Embryophyta</taxon>
        <taxon>Tracheophyta</taxon>
        <taxon>Spermatophyta</taxon>
        <taxon>Magnoliopsida</taxon>
        <taxon>Liliopsida</taxon>
        <taxon>Poales</taxon>
        <taxon>Poaceae</taxon>
        <taxon>PACMAD clade</taxon>
        <taxon>Panicoideae</taxon>
        <taxon>Panicodae</taxon>
        <taxon>Paniceae</taxon>
        <taxon>Anthephorinae</taxon>
        <taxon>Digitaria</taxon>
    </lineage>
</organism>
<dbReference type="PANTHER" id="PTHR48040">
    <property type="entry name" value="PLEIOTROPIC DRUG RESISTANCE PROTEIN 1-LIKE ISOFORM X1"/>
    <property type="match status" value="1"/>
</dbReference>
<dbReference type="PANTHER" id="PTHR48040:SF18">
    <property type="entry name" value="PLEIOTROPIC DRUG RESISTANCE PROTEIN 3-LIKE ISOFORM X1"/>
    <property type="match status" value="1"/>
</dbReference>
<dbReference type="AlphaFoldDB" id="A0A835G1B1"/>
<proteinExistence type="predicted"/>
<name>A0A835G1B1_9POAL</name>
<dbReference type="EMBL" id="JACEFO010000121">
    <property type="protein sequence ID" value="KAF8780647.1"/>
    <property type="molecule type" value="Genomic_DNA"/>
</dbReference>
<dbReference type="OrthoDB" id="783217at2759"/>